<accession>A0AAD7MWN1</accession>
<organism evidence="2 3">
    <name type="scientific">Mycena metata</name>
    <dbReference type="NCBI Taxonomy" id="1033252"/>
    <lineage>
        <taxon>Eukaryota</taxon>
        <taxon>Fungi</taxon>
        <taxon>Dikarya</taxon>
        <taxon>Basidiomycota</taxon>
        <taxon>Agaricomycotina</taxon>
        <taxon>Agaricomycetes</taxon>
        <taxon>Agaricomycetidae</taxon>
        <taxon>Agaricales</taxon>
        <taxon>Marasmiineae</taxon>
        <taxon>Mycenaceae</taxon>
        <taxon>Mycena</taxon>
    </lineage>
</organism>
<dbReference type="AlphaFoldDB" id="A0AAD7MWN1"/>
<gene>
    <name evidence="2" type="ORF">B0H16DRAFT_1574753</name>
</gene>
<evidence type="ECO:0000256" key="1">
    <source>
        <dbReference type="SAM" id="Phobius"/>
    </source>
</evidence>
<keyword evidence="1" id="KW-0472">Membrane</keyword>
<evidence type="ECO:0000313" key="2">
    <source>
        <dbReference type="EMBL" id="KAJ7735924.1"/>
    </source>
</evidence>
<keyword evidence="3" id="KW-1185">Reference proteome</keyword>
<dbReference type="EMBL" id="JARKIB010000124">
    <property type="protein sequence ID" value="KAJ7735924.1"/>
    <property type="molecule type" value="Genomic_DNA"/>
</dbReference>
<reference evidence="2" key="1">
    <citation type="submission" date="2023-03" db="EMBL/GenBank/DDBJ databases">
        <title>Massive genome expansion in bonnet fungi (Mycena s.s.) driven by repeated elements and novel gene families across ecological guilds.</title>
        <authorList>
            <consortium name="Lawrence Berkeley National Laboratory"/>
            <person name="Harder C.B."/>
            <person name="Miyauchi S."/>
            <person name="Viragh M."/>
            <person name="Kuo A."/>
            <person name="Thoen E."/>
            <person name="Andreopoulos B."/>
            <person name="Lu D."/>
            <person name="Skrede I."/>
            <person name="Drula E."/>
            <person name="Henrissat B."/>
            <person name="Morin E."/>
            <person name="Kohler A."/>
            <person name="Barry K."/>
            <person name="LaButti K."/>
            <person name="Morin E."/>
            <person name="Salamov A."/>
            <person name="Lipzen A."/>
            <person name="Mereny Z."/>
            <person name="Hegedus B."/>
            <person name="Baldrian P."/>
            <person name="Stursova M."/>
            <person name="Weitz H."/>
            <person name="Taylor A."/>
            <person name="Grigoriev I.V."/>
            <person name="Nagy L.G."/>
            <person name="Martin F."/>
            <person name="Kauserud H."/>
        </authorList>
    </citation>
    <scope>NUCLEOTIDE SEQUENCE</scope>
    <source>
        <strain evidence="2">CBHHK182m</strain>
    </source>
</reference>
<keyword evidence="1" id="KW-1133">Transmembrane helix</keyword>
<comment type="caution">
    <text evidence="2">The sequence shown here is derived from an EMBL/GenBank/DDBJ whole genome shotgun (WGS) entry which is preliminary data.</text>
</comment>
<name>A0AAD7MWN1_9AGAR</name>
<sequence length="184" mass="20608">MHYTLPASIVLWLISPVLGNTLRYIILAFVLTAFAAYAVDLCSASRRLARLEDAIKAAEAILTRATENCSRDYLELMGLADCLIQYVRLRSVDTIRIMEGERQYQLKKSSKEKREVIDAITPPSTCELPRNCLMTWSPDTISGEKVTGKSVHSGFTVASLRVFRPPMVSLSQICEFECEGQVRS</sequence>
<keyword evidence="1" id="KW-0812">Transmembrane</keyword>
<proteinExistence type="predicted"/>
<evidence type="ECO:0000313" key="3">
    <source>
        <dbReference type="Proteomes" id="UP001215598"/>
    </source>
</evidence>
<protein>
    <submittedName>
        <fullName evidence="2">Uncharacterized protein</fullName>
    </submittedName>
</protein>
<dbReference type="Proteomes" id="UP001215598">
    <property type="component" value="Unassembled WGS sequence"/>
</dbReference>
<feature type="transmembrane region" description="Helical" evidence="1">
    <location>
        <begin position="22"/>
        <end position="42"/>
    </location>
</feature>